<proteinExistence type="predicted"/>
<sequence>MTLCCRDEGAILFIVPWLLRSGVIEHILRVFLTSRTRRSLIIGDKQHFELN</sequence>
<name>A0A8T8WRB3_ASPJA</name>
<dbReference type="RefSeq" id="XP_025524117.1">
    <property type="nucleotide sequence ID" value="XM_025672727.1"/>
</dbReference>
<evidence type="ECO:0000313" key="2">
    <source>
        <dbReference type="Proteomes" id="UP000249497"/>
    </source>
</evidence>
<keyword evidence="2" id="KW-1185">Reference proteome</keyword>
<protein>
    <submittedName>
        <fullName evidence="1">Uncharacterized protein</fullName>
    </submittedName>
</protein>
<reference evidence="1 2" key="1">
    <citation type="submission" date="2018-02" db="EMBL/GenBank/DDBJ databases">
        <title>The genomes of Aspergillus section Nigri reveals drivers in fungal speciation.</title>
        <authorList>
            <consortium name="DOE Joint Genome Institute"/>
            <person name="Vesth T.C."/>
            <person name="Nybo J."/>
            <person name="Theobald S."/>
            <person name="Brandl J."/>
            <person name="Frisvad J.C."/>
            <person name="Nielsen K.F."/>
            <person name="Lyhne E.K."/>
            <person name="Kogle M.E."/>
            <person name="Kuo A."/>
            <person name="Riley R."/>
            <person name="Clum A."/>
            <person name="Nolan M."/>
            <person name="Lipzen A."/>
            <person name="Salamov A."/>
            <person name="Henrissat B."/>
            <person name="Wiebenga A."/>
            <person name="De vries R.P."/>
            <person name="Grigoriev I.V."/>
            <person name="Mortensen U.H."/>
            <person name="Andersen M.R."/>
            <person name="Baker S.E."/>
        </authorList>
    </citation>
    <scope>NUCLEOTIDE SEQUENCE [LARGE SCALE GENOMIC DNA]</scope>
    <source>
        <strain evidence="1 2">CBS 114.51</strain>
    </source>
</reference>
<accession>A0A8T8WRB3</accession>
<gene>
    <name evidence="1" type="ORF">BO86DRAFT_392045</name>
</gene>
<evidence type="ECO:0000313" key="1">
    <source>
        <dbReference type="EMBL" id="RAH78223.1"/>
    </source>
</evidence>
<dbReference type="AlphaFoldDB" id="A0A8T8WRB3"/>
<dbReference type="EMBL" id="KZ824830">
    <property type="protein sequence ID" value="RAH78223.1"/>
    <property type="molecule type" value="Genomic_DNA"/>
</dbReference>
<dbReference type="Proteomes" id="UP000249497">
    <property type="component" value="Unassembled WGS sequence"/>
</dbReference>
<dbReference type="GeneID" id="37176419"/>
<organism evidence="1 2">
    <name type="scientific">Aspergillus japonicus CBS 114.51</name>
    <dbReference type="NCBI Taxonomy" id="1448312"/>
    <lineage>
        <taxon>Eukaryota</taxon>
        <taxon>Fungi</taxon>
        <taxon>Dikarya</taxon>
        <taxon>Ascomycota</taxon>
        <taxon>Pezizomycotina</taxon>
        <taxon>Eurotiomycetes</taxon>
        <taxon>Eurotiomycetidae</taxon>
        <taxon>Eurotiales</taxon>
        <taxon>Aspergillaceae</taxon>
        <taxon>Aspergillus</taxon>
        <taxon>Aspergillus subgen. Circumdati</taxon>
    </lineage>
</organism>